<sequence>MVSQSFNSKLTQKLRLITKKMTSPLNKLVKPMASLLTKRNKKTTNQKAEPMVPVNRSWMHPSQLKSSEYVDCCQHQEEVDENALNEALEAKLRQLIVTEYANRRTSAPVSLHIQGHLTITPTQHEGTFWTTSSSADADICWRDCSIISHPQKAERQTPLLY</sequence>
<name>A0AAD5LEF1_9CRUS</name>
<dbReference type="AlphaFoldDB" id="A0AAD5LEF1"/>
<organism evidence="1 2">
    <name type="scientific">Daphnia sinensis</name>
    <dbReference type="NCBI Taxonomy" id="1820382"/>
    <lineage>
        <taxon>Eukaryota</taxon>
        <taxon>Metazoa</taxon>
        <taxon>Ecdysozoa</taxon>
        <taxon>Arthropoda</taxon>
        <taxon>Crustacea</taxon>
        <taxon>Branchiopoda</taxon>
        <taxon>Diplostraca</taxon>
        <taxon>Cladocera</taxon>
        <taxon>Anomopoda</taxon>
        <taxon>Daphniidae</taxon>
        <taxon>Daphnia</taxon>
        <taxon>Daphnia similis group</taxon>
    </lineage>
</organism>
<comment type="caution">
    <text evidence="1">The sequence shown here is derived from an EMBL/GenBank/DDBJ whole genome shotgun (WGS) entry which is preliminary data.</text>
</comment>
<gene>
    <name evidence="1" type="ORF">GHT06_018747</name>
</gene>
<dbReference type="EMBL" id="WJBH02000007">
    <property type="protein sequence ID" value="KAI9556173.1"/>
    <property type="molecule type" value="Genomic_DNA"/>
</dbReference>
<accession>A0AAD5LEF1</accession>
<dbReference type="Proteomes" id="UP000820818">
    <property type="component" value="Linkage Group LG7"/>
</dbReference>
<evidence type="ECO:0000313" key="1">
    <source>
        <dbReference type="EMBL" id="KAI9556173.1"/>
    </source>
</evidence>
<protein>
    <submittedName>
        <fullName evidence="1">Uncharacterized protein</fullName>
    </submittedName>
</protein>
<keyword evidence="2" id="KW-1185">Reference proteome</keyword>
<reference evidence="1 2" key="1">
    <citation type="submission" date="2022-05" db="EMBL/GenBank/DDBJ databases">
        <title>A multi-omics perspective on studying reproductive biology in Daphnia sinensis.</title>
        <authorList>
            <person name="Jia J."/>
        </authorList>
    </citation>
    <scope>NUCLEOTIDE SEQUENCE [LARGE SCALE GENOMIC DNA]</scope>
    <source>
        <strain evidence="1 2">WSL</strain>
    </source>
</reference>
<proteinExistence type="predicted"/>
<evidence type="ECO:0000313" key="2">
    <source>
        <dbReference type="Proteomes" id="UP000820818"/>
    </source>
</evidence>